<feature type="compositionally biased region" description="Basic and acidic residues" evidence="2">
    <location>
        <begin position="396"/>
        <end position="419"/>
    </location>
</feature>
<dbReference type="Proteomes" id="UP000005627">
    <property type="component" value="Chromosome 3"/>
</dbReference>
<dbReference type="GO" id="GO:1990114">
    <property type="term" value="P:RNA polymerase II core complex assembly"/>
    <property type="evidence" value="ECO:0007669"/>
    <property type="project" value="TreeGrafter"/>
</dbReference>
<feature type="compositionally biased region" description="Acidic residues" evidence="2">
    <location>
        <begin position="226"/>
        <end position="245"/>
    </location>
</feature>
<feature type="region of interest" description="Disordered" evidence="2">
    <location>
        <begin position="493"/>
        <end position="603"/>
    </location>
</feature>
<dbReference type="eggNOG" id="ENOG502QVS0">
    <property type="taxonomic scope" value="Eukaryota"/>
</dbReference>
<dbReference type="PANTHER" id="PTHR12674:SF2">
    <property type="entry name" value="PREFOLDIN SUBUNIT 5"/>
    <property type="match status" value="1"/>
</dbReference>
<feature type="compositionally biased region" description="Basic residues" evidence="2">
    <location>
        <begin position="768"/>
        <end position="779"/>
    </location>
</feature>
<dbReference type="InterPro" id="IPR004127">
    <property type="entry name" value="Prefoldin_subunit_alpha"/>
</dbReference>
<dbReference type="GeneID" id="11500298"/>
<feature type="region of interest" description="Disordered" evidence="2">
    <location>
        <begin position="738"/>
        <end position="779"/>
    </location>
</feature>
<dbReference type="HOGENOM" id="CLU_344512_0_0_1"/>
<evidence type="ECO:0000313" key="5">
    <source>
        <dbReference type="Proteomes" id="UP000005627"/>
    </source>
</evidence>
<feature type="domain" description="DUF3835" evidence="3">
    <location>
        <begin position="692"/>
        <end position="774"/>
    </location>
</feature>
<dbReference type="GO" id="GO:0005737">
    <property type="term" value="C:cytoplasm"/>
    <property type="evidence" value="ECO:0007669"/>
    <property type="project" value="TreeGrafter"/>
</dbReference>
<feature type="compositionally biased region" description="Polar residues" evidence="2">
    <location>
        <begin position="441"/>
        <end position="455"/>
    </location>
</feature>
<evidence type="ECO:0000256" key="1">
    <source>
        <dbReference type="SAM" id="Coils"/>
    </source>
</evidence>
<feature type="compositionally biased region" description="Basic residues" evidence="2">
    <location>
        <begin position="420"/>
        <end position="431"/>
    </location>
</feature>
<feature type="coiled-coil region" evidence="1">
    <location>
        <begin position="5"/>
        <end position="32"/>
    </location>
</feature>
<dbReference type="KEGG" id="tdl:TDEL_0C00740"/>
<dbReference type="STRING" id="1076872.G8ZR21"/>
<dbReference type="SUPFAM" id="SSF46579">
    <property type="entry name" value="Prefoldin"/>
    <property type="match status" value="1"/>
</dbReference>
<feature type="compositionally biased region" description="Basic and acidic residues" evidence="2">
    <location>
        <begin position="156"/>
        <end position="171"/>
    </location>
</feature>
<dbReference type="InterPro" id="IPR011599">
    <property type="entry name" value="PFD_alpha_archaea"/>
</dbReference>
<feature type="compositionally biased region" description="Polar residues" evidence="2">
    <location>
        <begin position="145"/>
        <end position="154"/>
    </location>
</feature>
<dbReference type="GO" id="GO:1990113">
    <property type="term" value="P:RNA polymerase I assembly"/>
    <property type="evidence" value="ECO:0007669"/>
    <property type="project" value="TreeGrafter"/>
</dbReference>
<dbReference type="GO" id="GO:0006457">
    <property type="term" value="P:protein folding"/>
    <property type="evidence" value="ECO:0007669"/>
    <property type="project" value="InterPro"/>
</dbReference>
<feature type="region of interest" description="Disordered" evidence="2">
    <location>
        <begin position="296"/>
        <end position="335"/>
    </location>
</feature>
<feature type="region of interest" description="Disordered" evidence="2">
    <location>
        <begin position="392"/>
        <end position="473"/>
    </location>
</feature>
<feature type="region of interest" description="Disordered" evidence="2">
    <location>
        <begin position="138"/>
        <end position="280"/>
    </location>
</feature>
<reference evidence="4 5" key="1">
    <citation type="journal article" date="2011" name="Proc. Natl. Acad. Sci. U.S.A.">
        <title>Evolutionary erosion of yeast sex chromosomes by mating-type switching accidents.</title>
        <authorList>
            <person name="Gordon J.L."/>
            <person name="Armisen D."/>
            <person name="Proux-Wera E."/>
            <person name="Oheigeartaigh S.S."/>
            <person name="Byrne K.P."/>
            <person name="Wolfe K.H."/>
        </authorList>
    </citation>
    <scope>NUCLEOTIDE SEQUENCE [LARGE SCALE GENOMIC DNA]</scope>
    <source>
        <strain evidence="5">ATCC 10662 / CBS 1146 / NBRC 0425 / NCYC 2629 / NRRL Y-866</strain>
    </source>
</reference>
<dbReference type="InParanoid" id="G8ZR21"/>
<dbReference type="GO" id="GO:0051082">
    <property type="term" value="F:unfolded protein binding"/>
    <property type="evidence" value="ECO:0007669"/>
    <property type="project" value="InterPro"/>
</dbReference>
<keyword evidence="1" id="KW-0175">Coiled coil</keyword>
<accession>G8ZR21</accession>
<dbReference type="OrthoDB" id="21413at2759"/>
<feature type="compositionally biased region" description="Basic and acidic residues" evidence="2">
    <location>
        <begin position="188"/>
        <end position="201"/>
    </location>
</feature>
<feature type="region of interest" description="Disordered" evidence="2">
    <location>
        <begin position="674"/>
        <end position="712"/>
    </location>
</feature>
<dbReference type="EMBL" id="HE616744">
    <property type="protein sequence ID" value="CCE90963.1"/>
    <property type="molecule type" value="Genomic_DNA"/>
</dbReference>
<name>G8ZR21_TORDE</name>
<dbReference type="Pfam" id="PF02996">
    <property type="entry name" value="Prefoldin"/>
    <property type="match status" value="1"/>
</dbReference>
<feature type="domain" description="DUF3835" evidence="3">
    <location>
        <begin position="407"/>
        <end position="431"/>
    </location>
</feature>
<sequence>MDPLAESVTRSIKNLKEKNDFLLQQRDHYLDVRQRMLNLRGSKDDEESGTGLVLGDIIISSQKVYTNLGYEYFIEKDVTEVLEYADEKLGLIEEAIEQFEFKIKDGEKTLKDLQNWGDQDALSHDGEDELPSMEIREELDEDGNVINSSVTPTSAERLKESLKSSKKKEEPENGTLDQVRKNLKGKLAKQEKRPSDDDSQTKETSYNPVDMENAYTFADLVRQMDEQDEADDEGDIAEVEYDFESFDEKLNSTAQEEDEDENDDDDDDDEGHYSVFPNMASHNAFMDQIKRLREGKGREKPIETSFSNTVGKSTGAPKKSILKKKTDVKSERPKKSVGFASTLDIHEVENLKHENQVNTHMFPRSFMQPLEHGDEGENVEFDSDLFAQLIGAQGPDEIHDKYKDEVAKQQKPEEAETNGRKKRVSRFKKERKARDDESAQDVRSPNELATNSVITENVIEREESFDNSASDSGIAMTDTITENSFDDIIEAPLNEDVAEREVPMSEVKDREHSTTNEVAKELPGLIVERELDELPDSTEAPSARLAPLSKEMNSLRRPNISQGAKPSKLQELLDSSEDESDDNKPKAKEQISDSFPKEIIDKAEKESVLQRPKVDYNALGEDLDNMARAYALGVYDDDLDDDPGMVLEKVTDFKVYNEQVEKLKNEIEAFKISNPLEQQTEHKTDSDEDGPLMTDVTENDIPENYCKTNPQDDLALDSERLHESIAIEYSRLREVIASRAKPPSRSPDDDEHKQIEPIDEDGQPIKQSRFRSQRFKLTK</sequence>
<feature type="compositionally biased region" description="Basic and acidic residues" evidence="2">
    <location>
        <begin position="582"/>
        <end position="603"/>
    </location>
</feature>
<keyword evidence="5" id="KW-1185">Reference proteome</keyword>
<dbReference type="FunCoup" id="G8ZR21">
    <property type="interactions" value="146"/>
</dbReference>
<feature type="compositionally biased region" description="Basic and acidic residues" evidence="2">
    <location>
        <begin position="746"/>
        <end position="756"/>
    </location>
</feature>
<feature type="compositionally biased region" description="Basic and acidic residues" evidence="2">
    <location>
        <begin position="497"/>
        <end position="520"/>
    </location>
</feature>
<feature type="compositionally biased region" description="Basic and acidic residues" evidence="2">
    <location>
        <begin position="324"/>
        <end position="334"/>
    </location>
</feature>
<gene>
    <name evidence="4" type="primary">TDEL0C00740</name>
    <name evidence="4" type="ORF">TDEL_0C00740</name>
</gene>
<organism evidence="4 5">
    <name type="scientific">Torulaspora delbrueckii</name>
    <name type="common">Yeast</name>
    <name type="synonym">Candida colliculosa</name>
    <dbReference type="NCBI Taxonomy" id="4950"/>
    <lineage>
        <taxon>Eukaryota</taxon>
        <taxon>Fungi</taxon>
        <taxon>Dikarya</taxon>
        <taxon>Ascomycota</taxon>
        <taxon>Saccharomycotina</taxon>
        <taxon>Saccharomycetes</taxon>
        <taxon>Saccharomycetales</taxon>
        <taxon>Saccharomycetaceae</taxon>
        <taxon>Torulaspora</taxon>
    </lineage>
</organism>
<protein>
    <recommendedName>
        <fullName evidence="3">DUF3835 domain-containing protein</fullName>
    </recommendedName>
</protein>
<dbReference type="GO" id="GO:0016272">
    <property type="term" value="C:prefoldin complex"/>
    <property type="evidence" value="ECO:0007669"/>
    <property type="project" value="InterPro"/>
</dbReference>
<proteinExistence type="predicted"/>
<dbReference type="PANTHER" id="PTHR12674">
    <property type="entry name" value="PREFOLDIN SUBUNIT 5"/>
    <property type="match status" value="1"/>
</dbReference>
<evidence type="ECO:0000256" key="2">
    <source>
        <dbReference type="SAM" id="MobiDB-lite"/>
    </source>
</evidence>
<evidence type="ECO:0000259" key="3">
    <source>
        <dbReference type="Pfam" id="PF12927"/>
    </source>
</evidence>
<evidence type="ECO:0000313" key="4">
    <source>
        <dbReference type="EMBL" id="CCE90963.1"/>
    </source>
</evidence>
<feature type="compositionally biased region" description="Acidic residues" evidence="2">
    <location>
        <begin position="255"/>
        <end position="270"/>
    </location>
</feature>
<dbReference type="Pfam" id="PF12927">
    <property type="entry name" value="DUF3835"/>
    <property type="match status" value="2"/>
</dbReference>
<dbReference type="InterPro" id="IPR024325">
    <property type="entry name" value="DUF3835"/>
</dbReference>
<dbReference type="GO" id="GO:1990115">
    <property type="term" value="P:RNA polymerase III assembly"/>
    <property type="evidence" value="ECO:0007669"/>
    <property type="project" value="TreeGrafter"/>
</dbReference>
<dbReference type="AlphaFoldDB" id="G8ZR21"/>
<dbReference type="RefSeq" id="XP_003680174.1">
    <property type="nucleotide sequence ID" value="XM_003680126.1"/>
</dbReference>